<dbReference type="PATRIC" id="fig|245018.3.peg.1762"/>
<accession>D4N0L2</accession>
<dbReference type="AlphaFoldDB" id="D4N0L2"/>
<dbReference type="Proteomes" id="UP000008960">
    <property type="component" value="Chromosome"/>
</dbReference>
<protein>
    <submittedName>
        <fullName evidence="1">Uncharacterized protein</fullName>
    </submittedName>
</protein>
<evidence type="ECO:0000313" key="2">
    <source>
        <dbReference type="Proteomes" id="UP000008960"/>
    </source>
</evidence>
<dbReference type="EMBL" id="FP929061">
    <property type="protein sequence ID" value="CBL38407.1"/>
    <property type="molecule type" value="Genomic_DNA"/>
</dbReference>
<proteinExistence type="predicted"/>
<gene>
    <name evidence="1" type="ORF">CL2_14610</name>
</gene>
<sequence>MSIKMQLTEEFNDEISEVSKMEIGSKEHSAAVDSLTKLADRIIEIDKIDNEQEFKEITQRIEGYHKDEQLKVSKIDTVLKHAGNFGKAVLMVGAGLWVYSSSMKYEEKGIIPTTDGGRSSIKQFLNFIKL</sequence>
<dbReference type="KEGG" id="bprl:CL2_14610"/>
<reference evidence="1 2" key="2">
    <citation type="submission" date="2010-03" db="EMBL/GenBank/DDBJ databases">
        <authorList>
            <person name="Pajon A."/>
        </authorList>
    </citation>
    <scope>NUCLEOTIDE SEQUENCE [LARGE SCALE GENOMIC DNA]</scope>
    <source>
        <strain evidence="1 2">SSC/2</strain>
    </source>
</reference>
<dbReference type="RefSeq" id="WP_008390940.1">
    <property type="nucleotide sequence ID" value="NC_021016.1"/>
</dbReference>
<reference evidence="1 2" key="1">
    <citation type="submission" date="2010-03" db="EMBL/GenBank/DDBJ databases">
        <title>The genome sequence of Clostridiales sp. SSC/2.</title>
        <authorList>
            <consortium name="metaHIT consortium -- http://www.metahit.eu/"/>
            <person name="Pajon A."/>
            <person name="Turner K."/>
            <person name="Parkhill J."/>
            <person name="Duncan S."/>
            <person name="Flint H."/>
        </authorList>
    </citation>
    <scope>NUCLEOTIDE SEQUENCE [LARGE SCALE GENOMIC DNA]</scope>
    <source>
        <strain evidence="1 2">SSC/2</strain>
    </source>
</reference>
<name>D4N0L2_ANAHA</name>
<organism evidence="1 2">
    <name type="scientific">Anaerostipes hadrus</name>
    <dbReference type="NCBI Taxonomy" id="649756"/>
    <lineage>
        <taxon>Bacteria</taxon>
        <taxon>Bacillati</taxon>
        <taxon>Bacillota</taxon>
        <taxon>Clostridia</taxon>
        <taxon>Lachnospirales</taxon>
        <taxon>Lachnospiraceae</taxon>
        <taxon>Anaerostipes</taxon>
    </lineage>
</organism>
<evidence type="ECO:0000313" key="1">
    <source>
        <dbReference type="EMBL" id="CBL38407.1"/>
    </source>
</evidence>